<feature type="compositionally biased region" description="Low complexity" evidence="1">
    <location>
        <begin position="56"/>
        <end position="71"/>
    </location>
</feature>
<evidence type="ECO:0000313" key="4">
    <source>
        <dbReference type="Proteomes" id="UP000248961"/>
    </source>
</evidence>
<keyword evidence="2" id="KW-0472">Membrane</keyword>
<feature type="transmembrane region" description="Helical" evidence="2">
    <location>
        <begin position="20"/>
        <end position="47"/>
    </location>
</feature>
<sequence length="118" mass="13074">MSNTPLQTRTFTPSNYKTTIIVCLLILVPIVTICCIFALAVACSEYCSSRGKSRSFRGNGSNSSSNSNTEGRGNGRIWRISRALMPHNHRLKKTKARSKKQKQSDPDDVDMEQACPGH</sequence>
<dbReference type="EMBL" id="KZ824268">
    <property type="protein sequence ID" value="RAL16747.1"/>
    <property type="molecule type" value="Genomic_DNA"/>
</dbReference>
<feature type="compositionally biased region" description="Basic residues" evidence="1">
    <location>
        <begin position="87"/>
        <end position="101"/>
    </location>
</feature>
<dbReference type="VEuPathDB" id="FungiDB:BO97DRAFT_420140"/>
<reference evidence="3 4" key="1">
    <citation type="submission" date="2018-02" db="EMBL/GenBank/DDBJ databases">
        <title>The genomes of Aspergillus section Nigri reveals drivers in fungal speciation.</title>
        <authorList>
            <consortium name="DOE Joint Genome Institute"/>
            <person name="Vesth T.C."/>
            <person name="Nybo J."/>
            <person name="Theobald S."/>
            <person name="Brandl J."/>
            <person name="Frisvad J.C."/>
            <person name="Nielsen K.F."/>
            <person name="Lyhne E.K."/>
            <person name="Kogle M.E."/>
            <person name="Kuo A."/>
            <person name="Riley R."/>
            <person name="Clum A."/>
            <person name="Nolan M."/>
            <person name="Lipzen A."/>
            <person name="Salamov A."/>
            <person name="Henrissat B."/>
            <person name="Wiebenga A."/>
            <person name="De vries R.P."/>
            <person name="Grigoriev I.V."/>
            <person name="Mortensen U.H."/>
            <person name="Andersen M.R."/>
            <person name="Baker S.E."/>
        </authorList>
    </citation>
    <scope>NUCLEOTIDE SEQUENCE [LARGE SCALE GENOMIC DNA]</scope>
    <source>
        <strain evidence="3 4">CBS 101889</strain>
    </source>
</reference>
<accession>A0A395I9A6</accession>
<keyword evidence="2" id="KW-1133">Transmembrane helix</keyword>
<gene>
    <name evidence="3" type="ORF">BO97DRAFT_420140</name>
</gene>
<organism evidence="3 4">
    <name type="scientific">Aspergillus homomorphus (strain CBS 101889)</name>
    <dbReference type="NCBI Taxonomy" id="1450537"/>
    <lineage>
        <taxon>Eukaryota</taxon>
        <taxon>Fungi</taxon>
        <taxon>Dikarya</taxon>
        <taxon>Ascomycota</taxon>
        <taxon>Pezizomycotina</taxon>
        <taxon>Eurotiomycetes</taxon>
        <taxon>Eurotiomycetidae</taxon>
        <taxon>Eurotiales</taxon>
        <taxon>Aspergillaceae</taxon>
        <taxon>Aspergillus</taxon>
        <taxon>Aspergillus subgen. Circumdati</taxon>
    </lineage>
</organism>
<keyword evidence="2" id="KW-0812">Transmembrane</keyword>
<feature type="region of interest" description="Disordered" evidence="1">
    <location>
        <begin position="50"/>
        <end position="118"/>
    </location>
</feature>
<evidence type="ECO:0000256" key="2">
    <source>
        <dbReference type="SAM" id="Phobius"/>
    </source>
</evidence>
<dbReference type="RefSeq" id="XP_025555901.1">
    <property type="nucleotide sequence ID" value="XM_025696623.1"/>
</dbReference>
<dbReference type="Proteomes" id="UP000248961">
    <property type="component" value="Unassembled WGS sequence"/>
</dbReference>
<keyword evidence="4" id="KW-1185">Reference proteome</keyword>
<evidence type="ECO:0000313" key="3">
    <source>
        <dbReference type="EMBL" id="RAL16747.1"/>
    </source>
</evidence>
<dbReference type="AlphaFoldDB" id="A0A395I9A6"/>
<dbReference type="GeneID" id="37200912"/>
<protein>
    <submittedName>
        <fullName evidence="3">Uncharacterized protein</fullName>
    </submittedName>
</protein>
<evidence type="ECO:0000256" key="1">
    <source>
        <dbReference type="SAM" id="MobiDB-lite"/>
    </source>
</evidence>
<proteinExistence type="predicted"/>
<name>A0A395I9A6_ASPHC</name>